<gene>
    <name evidence="7" type="ORF">V9T40_012979</name>
</gene>
<keyword evidence="8" id="KW-1185">Reference proteome</keyword>
<dbReference type="AlphaFoldDB" id="A0AAN9Y135"/>
<feature type="transmembrane region" description="Helical" evidence="5">
    <location>
        <begin position="440"/>
        <end position="459"/>
    </location>
</feature>
<organism evidence="7 8">
    <name type="scientific">Parthenolecanium corni</name>
    <dbReference type="NCBI Taxonomy" id="536013"/>
    <lineage>
        <taxon>Eukaryota</taxon>
        <taxon>Metazoa</taxon>
        <taxon>Ecdysozoa</taxon>
        <taxon>Arthropoda</taxon>
        <taxon>Hexapoda</taxon>
        <taxon>Insecta</taxon>
        <taxon>Pterygota</taxon>
        <taxon>Neoptera</taxon>
        <taxon>Paraneoptera</taxon>
        <taxon>Hemiptera</taxon>
        <taxon>Sternorrhyncha</taxon>
        <taxon>Coccoidea</taxon>
        <taxon>Coccidae</taxon>
        <taxon>Parthenolecanium</taxon>
    </lineage>
</organism>
<keyword evidence="4 5" id="KW-0472">Membrane</keyword>
<protein>
    <recommendedName>
        <fullName evidence="6">Amino acid transporter transmembrane domain-containing protein</fullName>
    </recommendedName>
</protein>
<feature type="transmembrane region" description="Helical" evidence="5">
    <location>
        <begin position="226"/>
        <end position="246"/>
    </location>
</feature>
<keyword evidence="3 5" id="KW-1133">Transmembrane helix</keyword>
<feature type="transmembrane region" description="Helical" evidence="5">
    <location>
        <begin position="297"/>
        <end position="317"/>
    </location>
</feature>
<reference evidence="7 8" key="1">
    <citation type="submission" date="2024-03" db="EMBL/GenBank/DDBJ databases">
        <title>Adaptation during the transition from Ophiocordyceps entomopathogen to insect associate is accompanied by gene loss and intensified selection.</title>
        <authorList>
            <person name="Ward C.M."/>
            <person name="Onetto C.A."/>
            <person name="Borneman A.R."/>
        </authorList>
    </citation>
    <scope>NUCLEOTIDE SEQUENCE [LARGE SCALE GENOMIC DNA]</scope>
    <source>
        <strain evidence="7">AWRI1</strain>
        <tissue evidence="7">Single Adult Female</tissue>
    </source>
</reference>
<evidence type="ECO:0000256" key="4">
    <source>
        <dbReference type="ARBA" id="ARBA00023136"/>
    </source>
</evidence>
<feature type="transmembrane region" description="Helical" evidence="5">
    <location>
        <begin position="258"/>
        <end position="276"/>
    </location>
</feature>
<dbReference type="Pfam" id="PF01490">
    <property type="entry name" value="Aa_trans"/>
    <property type="match status" value="1"/>
</dbReference>
<feature type="transmembrane region" description="Helical" evidence="5">
    <location>
        <begin position="403"/>
        <end position="428"/>
    </location>
</feature>
<dbReference type="Proteomes" id="UP001367676">
    <property type="component" value="Unassembled WGS sequence"/>
</dbReference>
<sequence length="468" mass="52361">MTLYDTISINSPEADELPTSHFLITTPLPNNCEIEMGNPSRNSIDHVSDTPEVDIKADKNKLSFWYTVMHLFIGGASPTILNLPATFHQIGFIVGSVGSFIVVVLYAHCMHTIVSCEAILCKQLNKTGMSYWEVLQYSFAKGPPRTRFMAKYAKLITYTVFIFIWGGGNATYVLLIGENIQAVLLHMTGDKIDNRTIIMYLVIPLVLLCWIPNLKIMAFCSVLSNVLNAASIIIILGITLHNFPFFHNCIAIGDLSKLPYFLGVILITVNGTGLLLSLKNEMKYPHKFSTKCGVINVAYVPTGVLYAVFGLLCYGKYGPDTKDTVIANLPQNAYCSVLLTIYAFTIILFYPLVSYVTYEIFWNELVNYKKKIKQKFWANYSVKTINALFSIVLAYSIPNISLFISLIGNVCVALDSIILPAIMEMLIYWGCSSFCLKAKISMMIAVGSLLIVVGFEDVYSEFFRYDLK</sequence>
<comment type="subcellular location">
    <subcellularLocation>
        <location evidence="1">Membrane</location>
        <topology evidence="1">Multi-pass membrane protein</topology>
    </subcellularLocation>
</comment>
<evidence type="ECO:0000256" key="3">
    <source>
        <dbReference type="ARBA" id="ARBA00022989"/>
    </source>
</evidence>
<evidence type="ECO:0000313" key="7">
    <source>
        <dbReference type="EMBL" id="KAK7576693.1"/>
    </source>
</evidence>
<keyword evidence="2 5" id="KW-0812">Transmembrane</keyword>
<feature type="transmembrane region" description="Helical" evidence="5">
    <location>
        <begin position="197"/>
        <end position="214"/>
    </location>
</feature>
<evidence type="ECO:0000259" key="6">
    <source>
        <dbReference type="Pfam" id="PF01490"/>
    </source>
</evidence>
<feature type="transmembrane region" description="Helical" evidence="5">
    <location>
        <begin position="155"/>
        <end position="177"/>
    </location>
</feature>
<evidence type="ECO:0000256" key="2">
    <source>
        <dbReference type="ARBA" id="ARBA00022692"/>
    </source>
</evidence>
<feature type="domain" description="Amino acid transporter transmembrane" evidence="6">
    <location>
        <begin position="61"/>
        <end position="454"/>
    </location>
</feature>
<evidence type="ECO:0000256" key="1">
    <source>
        <dbReference type="ARBA" id="ARBA00004141"/>
    </source>
</evidence>
<feature type="transmembrane region" description="Helical" evidence="5">
    <location>
        <begin position="377"/>
        <end position="397"/>
    </location>
</feature>
<dbReference type="PANTHER" id="PTHR22950">
    <property type="entry name" value="AMINO ACID TRANSPORTER"/>
    <property type="match status" value="1"/>
</dbReference>
<feature type="transmembrane region" description="Helical" evidence="5">
    <location>
        <begin position="64"/>
        <end position="81"/>
    </location>
</feature>
<name>A0AAN9Y135_9HEMI</name>
<comment type="caution">
    <text evidence="7">The sequence shown here is derived from an EMBL/GenBank/DDBJ whole genome shotgun (WGS) entry which is preliminary data.</text>
</comment>
<dbReference type="GO" id="GO:0015179">
    <property type="term" value="F:L-amino acid transmembrane transporter activity"/>
    <property type="evidence" value="ECO:0007669"/>
    <property type="project" value="TreeGrafter"/>
</dbReference>
<proteinExistence type="predicted"/>
<evidence type="ECO:0000313" key="8">
    <source>
        <dbReference type="Proteomes" id="UP001367676"/>
    </source>
</evidence>
<dbReference type="EMBL" id="JBBCAQ010000036">
    <property type="protein sequence ID" value="KAK7576693.1"/>
    <property type="molecule type" value="Genomic_DNA"/>
</dbReference>
<feature type="transmembrane region" description="Helical" evidence="5">
    <location>
        <begin position="337"/>
        <end position="356"/>
    </location>
</feature>
<accession>A0AAN9Y135</accession>
<dbReference type="GO" id="GO:0005774">
    <property type="term" value="C:vacuolar membrane"/>
    <property type="evidence" value="ECO:0007669"/>
    <property type="project" value="TreeGrafter"/>
</dbReference>
<dbReference type="InterPro" id="IPR013057">
    <property type="entry name" value="AA_transpt_TM"/>
</dbReference>
<feature type="transmembrane region" description="Helical" evidence="5">
    <location>
        <begin position="87"/>
        <end position="107"/>
    </location>
</feature>
<evidence type="ECO:0000256" key="5">
    <source>
        <dbReference type="SAM" id="Phobius"/>
    </source>
</evidence>
<dbReference type="PANTHER" id="PTHR22950:SF349">
    <property type="entry name" value="AMINO ACID TRANSPORTER TRANSMEMBRANE DOMAIN-CONTAINING PROTEIN"/>
    <property type="match status" value="1"/>
</dbReference>